<evidence type="ECO:0000256" key="6">
    <source>
        <dbReference type="ARBA" id="ARBA00022840"/>
    </source>
</evidence>
<dbReference type="GO" id="GO:0005634">
    <property type="term" value="C:nucleus"/>
    <property type="evidence" value="ECO:0000318"/>
    <property type="project" value="GO_Central"/>
</dbReference>
<dbReference type="InterPro" id="IPR050591">
    <property type="entry name" value="GSK-3"/>
</dbReference>
<gene>
    <name evidence="10" type="ORF">TVAG_230560</name>
</gene>
<keyword evidence="6 7" id="KW-0067">ATP-binding</keyword>
<comment type="similarity">
    <text evidence="1">Belongs to the protein kinase superfamily. CMGC Ser/Thr protein kinase family. GSK-3 subfamily.</text>
</comment>
<evidence type="ECO:0000256" key="1">
    <source>
        <dbReference type="ARBA" id="ARBA00005527"/>
    </source>
</evidence>
<keyword evidence="3" id="KW-0808">Transferase</keyword>
<dbReference type="EMBL" id="DS113364">
    <property type="protein sequence ID" value="EAY09096.1"/>
    <property type="molecule type" value="Genomic_DNA"/>
</dbReference>
<dbReference type="SMR" id="A2EDY4"/>
<dbReference type="AlphaFoldDB" id="A2EDY4"/>
<dbReference type="FunFam" id="1.10.510.10:FF:000624">
    <property type="entry name" value="Mitogen-activated protein kinase"/>
    <property type="match status" value="1"/>
</dbReference>
<dbReference type="KEGG" id="tva:4767006"/>
<dbReference type="GO" id="GO:0004674">
    <property type="term" value="F:protein serine/threonine kinase activity"/>
    <property type="evidence" value="ECO:0000318"/>
    <property type="project" value="GO_Central"/>
</dbReference>
<evidence type="ECO:0000256" key="5">
    <source>
        <dbReference type="ARBA" id="ARBA00022777"/>
    </source>
</evidence>
<dbReference type="Pfam" id="PF00069">
    <property type="entry name" value="Pkinase"/>
    <property type="match status" value="1"/>
</dbReference>
<dbReference type="InterPro" id="IPR039192">
    <property type="entry name" value="STKc_GSK3"/>
</dbReference>
<dbReference type="PANTHER" id="PTHR24057:SF0">
    <property type="entry name" value="PROTEIN KINASE SHAGGY-RELATED"/>
    <property type="match status" value="1"/>
</dbReference>
<evidence type="ECO:0000256" key="7">
    <source>
        <dbReference type="PROSITE-ProRule" id="PRU10141"/>
    </source>
</evidence>
<dbReference type="GO" id="GO:0030154">
    <property type="term" value="P:cell differentiation"/>
    <property type="evidence" value="ECO:0000318"/>
    <property type="project" value="GO_Central"/>
</dbReference>
<dbReference type="OMA" id="TKMATGR"/>
<dbReference type="CDD" id="cd14137">
    <property type="entry name" value="STKc_GSK3"/>
    <property type="match status" value="1"/>
</dbReference>
<reference evidence="10" key="1">
    <citation type="submission" date="2006-10" db="EMBL/GenBank/DDBJ databases">
        <authorList>
            <person name="Amadeo P."/>
            <person name="Zhao Q."/>
            <person name="Wortman J."/>
            <person name="Fraser-Liggett C."/>
            <person name="Carlton J."/>
        </authorList>
    </citation>
    <scope>NUCLEOTIDE SEQUENCE</scope>
    <source>
        <strain evidence="10">G3</strain>
    </source>
</reference>
<dbReference type="VEuPathDB" id="TrichDB:TVAGG3_0890250"/>
<proteinExistence type="inferred from homology"/>
<keyword evidence="11" id="KW-1185">Reference proteome</keyword>
<protein>
    <submittedName>
        <fullName evidence="10">CMGC family protein kinase</fullName>
    </submittedName>
</protein>
<organism evidence="10 11">
    <name type="scientific">Trichomonas vaginalis (strain ATCC PRA-98 / G3)</name>
    <dbReference type="NCBI Taxonomy" id="412133"/>
    <lineage>
        <taxon>Eukaryota</taxon>
        <taxon>Metamonada</taxon>
        <taxon>Parabasalia</taxon>
        <taxon>Trichomonadida</taxon>
        <taxon>Trichomonadidae</taxon>
        <taxon>Trichomonas</taxon>
    </lineage>
</organism>
<dbReference type="eggNOG" id="KOG0658">
    <property type="taxonomic scope" value="Eukaryota"/>
</dbReference>
<keyword evidence="2 8" id="KW-0723">Serine/threonine-protein kinase</keyword>
<keyword evidence="4 7" id="KW-0547">Nucleotide-binding</keyword>
<dbReference type="InParanoid" id="A2EDY4"/>
<dbReference type="GO" id="GO:0007165">
    <property type="term" value="P:signal transduction"/>
    <property type="evidence" value="ECO:0000318"/>
    <property type="project" value="GO_Central"/>
</dbReference>
<dbReference type="GO" id="GO:0005737">
    <property type="term" value="C:cytoplasm"/>
    <property type="evidence" value="ECO:0000318"/>
    <property type="project" value="GO_Central"/>
</dbReference>
<dbReference type="VEuPathDB" id="TrichDB:TVAG_230560"/>
<dbReference type="PROSITE" id="PS50011">
    <property type="entry name" value="PROTEIN_KINASE_DOM"/>
    <property type="match status" value="1"/>
</dbReference>
<dbReference type="PANTHER" id="PTHR24057">
    <property type="entry name" value="GLYCOGEN SYNTHASE KINASE-3 ALPHA"/>
    <property type="match status" value="1"/>
</dbReference>
<name>A2EDY4_TRIV3</name>
<dbReference type="InterPro" id="IPR011009">
    <property type="entry name" value="Kinase-like_dom_sf"/>
</dbReference>
<keyword evidence="5 10" id="KW-0418">Kinase</keyword>
<dbReference type="PROSITE" id="PS00107">
    <property type="entry name" value="PROTEIN_KINASE_ATP"/>
    <property type="match status" value="1"/>
</dbReference>
<evidence type="ECO:0000256" key="8">
    <source>
        <dbReference type="RuleBase" id="RU000304"/>
    </source>
</evidence>
<feature type="binding site" evidence="7">
    <location>
        <position position="49"/>
    </location>
    <ligand>
        <name>ATP</name>
        <dbReference type="ChEBI" id="CHEBI:30616"/>
    </ligand>
</feature>
<accession>A2EDY4</accession>
<reference evidence="10" key="2">
    <citation type="journal article" date="2007" name="Science">
        <title>Draft genome sequence of the sexually transmitted pathogen Trichomonas vaginalis.</title>
        <authorList>
            <person name="Carlton J.M."/>
            <person name="Hirt R.P."/>
            <person name="Silva J.C."/>
            <person name="Delcher A.L."/>
            <person name="Schatz M."/>
            <person name="Zhao Q."/>
            <person name="Wortman J.R."/>
            <person name="Bidwell S.L."/>
            <person name="Alsmark U.C.M."/>
            <person name="Besteiro S."/>
            <person name="Sicheritz-Ponten T."/>
            <person name="Noel C.J."/>
            <person name="Dacks J.B."/>
            <person name="Foster P.G."/>
            <person name="Simillion C."/>
            <person name="Van de Peer Y."/>
            <person name="Miranda-Saavedra D."/>
            <person name="Barton G.J."/>
            <person name="Westrop G.D."/>
            <person name="Mueller S."/>
            <person name="Dessi D."/>
            <person name="Fiori P.L."/>
            <person name="Ren Q."/>
            <person name="Paulsen I."/>
            <person name="Zhang H."/>
            <person name="Bastida-Corcuera F.D."/>
            <person name="Simoes-Barbosa A."/>
            <person name="Brown M.T."/>
            <person name="Hayes R.D."/>
            <person name="Mukherjee M."/>
            <person name="Okumura C.Y."/>
            <person name="Schneider R."/>
            <person name="Smith A.J."/>
            <person name="Vanacova S."/>
            <person name="Villalvazo M."/>
            <person name="Haas B.J."/>
            <person name="Pertea M."/>
            <person name="Feldblyum T.V."/>
            <person name="Utterback T.R."/>
            <person name="Shu C.L."/>
            <person name="Osoegawa K."/>
            <person name="de Jong P.J."/>
            <person name="Hrdy I."/>
            <person name="Horvathova L."/>
            <person name="Zubacova Z."/>
            <person name="Dolezal P."/>
            <person name="Malik S.B."/>
            <person name="Logsdon J.M. Jr."/>
            <person name="Henze K."/>
            <person name="Gupta A."/>
            <person name="Wang C.C."/>
            <person name="Dunne R.L."/>
            <person name="Upcroft J.A."/>
            <person name="Upcroft P."/>
            <person name="White O."/>
            <person name="Salzberg S.L."/>
            <person name="Tang P."/>
            <person name="Chiu C.-H."/>
            <person name="Lee Y.-S."/>
            <person name="Embley T.M."/>
            <person name="Coombs G.H."/>
            <person name="Mottram J.C."/>
            <person name="Tachezy J."/>
            <person name="Fraser-Liggett C.M."/>
            <person name="Johnson P.J."/>
        </authorList>
    </citation>
    <scope>NUCLEOTIDE SEQUENCE [LARGE SCALE GENOMIC DNA]</scope>
    <source>
        <strain evidence="10">G3</strain>
    </source>
</reference>
<evidence type="ECO:0000256" key="2">
    <source>
        <dbReference type="ARBA" id="ARBA00022527"/>
    </source>
</evidence>
<dbReference type="Gene3D" id="1.10.510.10">
    <property type="entry name" value="Transferase(Phosphotransferase) domain 1"/>
    <property type="match status" value="1"/>
</dbReference>
<dbReference type="STRING" id="5722.A2EDY4"/>
<dbReference type="Proteomes" id="UP000001542">
    <property type="component" value="Unassembled WGS sequence"/>
</dbReference>
<dbReference type="InterPro" id="IPR000719">
    <property type="entry name" value="Prot_kinase_dom"/>
</dbReference>
<dbReference type="SUPFAM" id="SSF56112">
    <property type="entry name" value="Protein kinase-like (PK-like)"/>
    <property type="match status" value="1"/>
</dbReference>
<dbReference type="GO" id="GO:0005524">
    <property type="term" value="F:ATP binding"/>
    <property type="evidence" value="ECO:0007669"/>
    <property type="project" value="UniProtKB-UniRule"/>
</dbReference>
<evidence type="ECO:0000256" key="4">
    <source>
        <dbReference type="ARBA" id="ARBA00022741"/>
    </source>
</evidence>
<evidence type="ECO:0000259" key="9">
    <source>
        <dbReference type="PROSITE" id="PS50011"/>
    </source>
</evidence>
<dbReference type="SMART" id="SM00220">
    <property type="entry name" value="S_TKc"/>
    <property type="match status" value="1"/>
</dbReference>
<dbReference type="RefSeq" id="XP_001321319.1">
    <property type="nucleotide sequence ID" value="XM_001321284.1"/>
</dbReference>
<dbReference type="OrthoDB" id="272141at2759"/>
<dbReference type="Gene3D" id="3.30.200.20">
    <property type="entry name" value="Phosphorylase Kinase, domain 1"/>
    <property type="match status" value="1"/>
</dbReference>
<dbReference type="PROSITE" id="PS00108">
    <property type="entry name" value="PROTEIN_KINASE_ST"/>
    <property type="match status" value="1"/>
</dbReference>
<evidence type="ECO:0000313" key="11">
    <source>
        <dbReference type="Proteomes" id="UP000001542"/>
    </source>
</evidence>
<evidence type="ECO:0000313" key="10">
    <source>
        <dbReference type="EMBL" id="EAY09096.1"/>
    </source>
</evidence>
<feature type="domain" description="Protein kinase" evidence="9">
    <location>
        <begin position="20"/>
        <end position="299"/>
    </location>
</feature>
<evidence type="ECO:0000256" key="3">
    <source>
        <dbReference type="ARBA" id="ARBA00022679"/>
    </source>
</evidence>
<dbReference type="InterPro" id="IPR017441">
    <property type="entry name" value="Protein_kinase_ATP_BS"/>
</dbReference>
<sequence length="339" mass="38330">MRSVTHLKADTLNLQPLEGYTLVKTVGVGTFGAVFLCNNAKGEPVAIKKVFMDPKFKSRELQLVSRLQHPNNLVYIGHKFINEGQRQHKFLILITDYLPDSLPMFMSKFPFPPPLYVKLWGYQMFSGLAYLHAHSIAHRDIKPSNVLVDPDDGRLQLCDFGSAKFLLPGEKSVSYIATRNYRAPELLLDCPAYTFSIDVWSAGCVLAELFLQGRSLFNGRNNSELLTSIVKTIGSPNPEDLESFESSKRFTQFGIKGMTLKAALPSFTPPEFIDLLEKIFIFNVKKRYTAVDCMRHPFFADLFNPGTTLPSGKPLPDYLYKMKTPEEMFRNFPNGPSPE</sequence>
<dbReference type="InterPro" id="IPR008271">
    <property type="entry name" value="Ser/Thr_kinase_AS"/>
</dbReference>